<feature type="transmembrane region" description="Helical" evidence="2">
    <location>
        <begin position="111"/>
        <end position="130"/>
    </location>
</feature>
<keyword evidence="2" id="KW-0812">Transmembrane</keyword>
<feature type="compositionally biased region" description="Low complexity" evidence="1">
    <location>
        <begin position="26"/>
        <end position="50"/>
    </location>
</feature>
<feature type="transmembrane region" description="Helical" evidence="2">
    <location>
        <begin position="276"/>
        <end position="294"/>
    </location>
</feature>
<dbReference type="InterPro" id="IPR051533">
    <property type="entry name" value="WaaL-like"/>
</dbReference>
<evidence type="ECO:0000256" key="1">
    <source>
        <dbReference type="SAM" id="MobiDB-lite"/>
    </source>
</evidence>
<dbReference type="STRING" id="117157.SAMN04489717_0024"/>
<feature type="transmembrane region" description="Helical" evidence="2">
    <location>
        <begin position="300"/>
        <end position="317"/>
    </location>
</feature>
<evidence type="ECO:0000313" key="4">
    <source>
        <dbReference type="Proteomes" id="UP000198983"/>
    </source>
</evidence>
<accession>A0A1H1L296</accession>
<proteinExistence type="predicted"/>
<feature type="transmembrane region" description="Helical" evidence="2">
    <location>
        <begin position="471"/>
        <end position="487"/>
    </location>
</feature>
<dbReference type="PANTHER" id="PTHR37422">
    <property type="entry name" value="TEICHURONIC ACID BIOSYNTHESIS PROTEIN TUAE"/>
    <property type="match status" value="1"/>
</dbReference>
<sequence length="497" mass="53658">MRDEQRESARNAMLTTRPATTPPSTDPAATSATPPAATTRATTVTPPVGTGSAGSWTTPRVFRPGWPLTALFLLFPLWWVLGLTSFAFVIFAVPLAVELLRRRGLRVPRGFGTWLLFLAWMLAGATMLWSDAPTGEPGGGGAGRLMVFGFRAAMYLAATVFLLYVVNADERRLPTRRVLRLLGFMFVVTTCGGLLGVVAPGFEFRSVLELVLPHAVAANSFINPMIHPAAAETQNILGYAEGRPIAPFAFANSWGANYSLYLPFFLLAWFGPDAGWRRRLAPIVLLLSLVPVVYSLNRGLWGALGVGILYLALRLAAMGRVWALQAVVAALLLGAIAFVASPLGTMVQARLNAPHSNERRSQLATDTVRNVVEGSPALGFGSTRKVRGSYFSIAGGSTPDCPACGVPPLGTQGQLWMVVFSQGLVGLALFLYFFARRFIAHCRDRAALCIAGCVTLIFWAIELFVYDTLDAPLITVMIAVGLMARMPRTERRAEGAR</sequence>
<feature type="region of interest" description="Disordered" evidence="1">
    <location>
        <begin position="1"/>
        <end position="53"/>
    </location>
</feature>
<feature type="transmembrane region" description="Helical" evidence="2">
    <location>
        <begin position="142"/>
        <end position="166"/>
    </location>
</feature>
<dbReference type="AlphaFoldDB" id="A0A1H1L296"/>
<dbReference type="Proteomes" id="UP000198983">
    <property type="component" value="Chromosome I"/>
</dbReference>
<evidence type="ECO:0000256" key="2">
    <source>
        <dbReference type="SAM" id="Phobius"/>
    </source>
</evidence>
<feature type="transmembrane region" description="Helical" evidence="2">
    <location>
        <begin position="446"/>
        <end position="465"/>
    </location>
</feature>
<feature type="transmembrane region" description="Helical" evidence="2">
    <location>
        <begin position="415"/>
        <end position="434"/>
    </location>
</feature>
<evidence type="ECO:0008006" key="5">
    <source>
        <dbReference type="Google" id="ProtNLM"/>
    </source>
</evidence>
<reference evidence="3 4" key="1">
    <citation type="submission" date="2016-10" db="EMBL/GenBank/DDBJ databases">
        <authorList>
            <person name="de Groot N.N."/>
        </authorList>
    </citation>
    <scope>NUCLEOTIDE SEQUENCE [LARGE SCALE GENOMIC DNA]</scope>
    <source>
        <strain evidence="3 4">DSM 22024</strain>
    </source>
</reference>
<dbReference type="EMBL" id="LT629732">
    <property type="protein sequence ID" value="SDR68155.1"/>
    <property type="molecule type" value="Genomic_DNA"/>
</dbReference>
<keyword evidence="2" id="KW-0472">Membrane</keyword>
<keyword evidence="2" id="KW-1133">Transmembrane helix</keyword>
<feature type="transmembrane region" description="Helical" evidence="2">
    <location>
        <begin position="324"/>
        <end position="344"/>
    </location>
</feature>
<feature type="transmembrane region" description="Helical" evidence="2">
    <location>
        <begin position="245"/>
        <end position="269"/>
    </location>
</feature>
<dbReference type="PANTHER" id="PTHR37422:SF13">
    <property type="entry name" value="LIPOPOLYSACCHARIDE BIOSYNTHESIS PROTEIN PA4999-RELATED"/>
    <property type="match status" value="1"/>
</dbReference>
<feature type="transmembrane region" description="Helical" evidence="2">
    <location>
        <begin position="77"/>
        <end position="99"/>
    </location>
</feature>
<gene>
    <name evidence="3" type="ORF">SAMN04489717_0024</name>
</gene>
<feature type="transmembrane region" description="Helical" evidence="2">
    <location>
        <begin position="178"/>
        <end position="202"/>
    </location>
</feature>
<protein>
    <recommendedName>
        <fullName evidence="5">O-antigen ligase like membrane protein</fullName>
    </recommendedName>
</protein>
<name>A0A1H1L296_9ACTN</name>
<keyword evidence="4" id="KW-1185">Reference proteome</keyword>
<evidence type="ECO:0000313" key="3">
    <source>
        <dbReference type="EMBL" id="SDR68155.1"/>
    </source>
</evidence>
<organism evidence="3 4">
    <name type="scientific">Actinopolymorpha singaporensis</name>
    <dbReference type="NCBI Taxonomy" id="117157"/>
    <lineage>
        <taxon>Bacteria</taxon>
        <taxon>Bacillati</taxon>
        <taxon>Actinomycetota</taxon>
        <taxon>Actinomycetes</taxon>
        <taxon>Propionibacteriales</taxon>
        <taxon>Actinopolymorphaceae</taxon>
        <taxon>Actinopolymorpha</taxon>
    </lineage>
</organism>